<dbReference type="Pfam" id="PF14160">
    <property type="entry name" value="FAM110_C"/>
    <property type="match status" value="1"/>
</dbReference>
<protein>
    <submittedName>
        <fullName evidence="2">FAM110 C domain-containing protein</fullName>
    </submittedName>
</protein>
<feature type="domain" description="Centrosome-associated FAM110 C-terminal" evidence="1">
    <location>
        <begin position="102"/>
        <end position="124"/>
    </location>
</feature>
<gene>
    <name evidence="2" type="ORF">FWK35_00000846</name>
</gene>
<sequence length="138" mass="14773">MRNIRNGKTNYKYLNFDNVCVFSFTRWIIKTDSETGSQVCFGDSNSSVGSVSGGSNNNNNNANADGLWVGDDVRKDTDGCEVGTGGPIGGCIGKFGGGSSSSELPSIVERNARIIKWLWNCRKANSQQTLLPPTPSST</sequence>
<organism evidence="2 3">
    <name type="scientific">Aphis craccivora</name>
    <name type="common">Cowpea aphid</name>
    <dbReference type="NCBI Taxonomy" id="307492"/>
    <lineage>
        <taxon>Eukaryota</taxon>
        <taxon>Metazoa</taxon>
        <taxon>Ecdysozoa</taxon>
        <taxon>Arthropoda</taxon>
        <taxon>Hexapoda</taxon>
        <taxon>Insecta</taxon>
        <taxon>Pterygota</taxon>
        <taxon>Neoptera</taxon>
        <taxon>Paraneoptera</taxon>
        <taxon>Hemiptera</taxon>
        <taxon>Sternorrhyncha</taxon>
        <taxon>Aphidomorpha</taxon>
        <taxon>Aphidoidea</taxon>
        <taxon>Aphididae</taxon>
        <taxon>Aphidini</taxon>
        <taxon>Aphis</taxon>
        <taxon>Aphis</taxon>
    </lineage>
</organism>
<dbReference type="InterPro" id="IPR025741">
    <property type="entry name" value="FAM110_C"/>
</dbReference>
<comment type="caution">
    <text evidence="2">The sequence shown here is derived from an EMBL/GenBank/DDBJ whole genome shotgun (WGS) entry which is preliminary data.</text>
</comment>
<dbReference type="OrthoDB" id="10028183at2759"/>
<name>A0A6G0ZPG2_APHCR</name>
<dbReference type="Proteomes" id="UP000478052">
    <property type="component" value="Unassembled WGS sequence"/>
</dbReference>
<evidence type="ECO:0000259" key="1">
    <source>
        <dbReference type="Pfam" id="PF14160"/>
    </source>
</evidence>
<keyword evidence="3" id="KW-1185">Reference proteome</keyword>
<reference evidence="2 3" key="1">
    <citation type="submission" date="2019-08" db="EMBL/GenBank/DDBJ databases">
        <title>Whole genome of Aphis craccivora.</title>
        <authorList>
            <person name="Voronova N.V."/>
            <person name="Shulinski R.S."/>
            <person name="Bandarenka Y.V."/>
            <person name="Zhorov D.G."/>
            <person name="Warner D."/>
        </authorList>
    </citation>
    <scope>NUCLEOTIDE SEQUENCE [LARGE SCALE GENOMIC DNA]</scope>
    <source>
        <strain evidence="2">180601</strain>
        <tissue evidence="2">Whole Body</tissue>
    </source>
</reference>
<evidence type="ECO:0000313" key="3">
    <source>
        <dbReference type="Proteomes" id="UP000478052"/>
    </source>
</evidence>
<dbReference type="AlphaFoldDB" id="A0A6G0ZPG2"/>
<accession>A0A6G0ZPG2</accession>
<dbReference type="EMBL" id="VUJU01000092">
    <property type="protein sequence ID" value="KAF0773145.1"/>
    <property type="molecule type" value="Genomic_DNA"/>
</dbReference>
<proteinExistence type="predicted"/>
<evidence type="ECO:0000313" key="2">
    <source>
        <dbReference type="EMBL" id="KAF0773145.1"/>
    </source>
</evidence>